<evidence type="ECO:0000256" key="1">
    <source>
        <dbReference type="SAM" id="MobiDB-lite"/>
    </source>
</evidence>
<evidence type="ECO:0000313" key="3">
    <source>
        <dbReference type="Proteomes" id="UP001215598"/>
    </source>
</evidence>
<protein>
    <submittedName>
        <fullName evidence="2">Uncharacterized protein</fullName>
    </submittedName>
</protein>
<reference evidence="2" key="1">
    <citation type="submission" date="2023-03" db="EMBL/GenBank/DDBJ databases">
        <title>Massive genome expansion in bonnet fungi (Mycena s.s.) driven by repeated elements and novel gene families across ecological guilds.</title>
        <authorList>
            <consortium name="Lawrence Berkeley National Laboratory"/>
            <person name="Harder C.B."/>
            <person name="Miyauchi S."/>
            <person name="Viragh M."/>
            <person name="Kuo A."/>
            <person name="Thoen E."/>
            <person name="Andreopoulos B."/>
            <person name="Lu D."/>
            <person name="Skrede I."/>
            <person name="Drula E."/>
            <person name="Henrissat B."/>
            <person name="Morin E."/>
            <person name="Kohler A."/>
            <person name="Barry K."/>
            <person name="LaButti K."/>
            <person name="Morin E."/>
            <person name="Salamov A."/>
            <person name="Lipzen A."/>
            <person name="Mereny Z."/>
            <person name="Hegedus B."/>
            <person name="Baldrian P."/>
            <person name="Stursova M."/>
            <person name="Weitz H."/>
            <person name="Taylor A."/>
            <person name="Grigoriev I.V."/>
            <person name="Nagy L.G."/>
            <person name="Martin F."/>
            <person name="Kauserud H."/>
        </authorList>
    </citation>
    <scope>NUCLEOTIDE SEQUENCE</scope>
    <source>
        <strain evidence="2">CBHHK182m</strain>
    </source>
</reference>
<dbReference type="AlphaFoldDB" id="A0AAD7IGF3"/>
<dbReference type="Proteomes" id="UP001215598">
    <property type="component" value="Unassembled WGS sequence"/>
</dbReference>
<comment type="caution">
    <text evidence="2">The sequence shown here is derived from an EMBL/GenBank/DDBJ whole genome shotgun (WGS) entry which is preliminary data.</text>
</comment>
<proteinExistence type="predicted"/>
<evidence type="ECO:0000313" key="2">
    <source>
        <dbReference type="EMBL" id="KAJ7742559.1"/>
    </source>
</evidence>
<name>A0AAD7IGF3_9AGAR</name>
<feature type="compositionally biased region" description="Polar residues" evidence="1">
    <location>
        <begin position="42"/>
        <end position="63"/>
    </location>
</feature>
<gene>
    <name evidence="2" type="ORF">B0H16DRAFT_1728095</name>
</gene>
<feature type="region of interest" description="Disordered" evidence="1">
    <location>
        <begin position="32"/>
        <end position="63"/>
    </location>
</feature>
<keyword evidence="3" id="KW-1185">Reference proteome</keyword>
<sequence>MDALQNLAQERQDDPKSYKLFVKRGIDAATHRVQHAGPLPSTPTSTFAGNTTPGPASIPTSVG</sequence>
<dbReference type="EMBL" id="JARKIB010000094">
    <property type="protein sequence ID" value="KAJ7742559.1"/>
    <property type="molecule type" value="Genomic_DNA"/>
</dbReference>
<accession>A0AAD7IGF3</accession>
<organism evidence="2 3">
    <name type="scientific">Mycena metata</name>
    <dbReference type="NCBI Taxonomy" id="1033252"/>
    <lineage>
        <taxon>Eukaryota</taxon>
        <taxon>Fungi</taxon>
        <taxon>Dikarya</taxon>
        <taxon>Basidiomycota</taxon>
        <taxon>Agaricomycotina</taxon>
        <taxon>Agaricomycetes</taxon>
        <taxon>Agaricomycetidae</taxon>
        <taxon>Agaricales</taxon>
        <taxon>Marasmiineae</taxon>
        <taxon>Mycenaceae</taxon>
        <taxon>Mycena</taxon>
    </lineage>
</organism>